<gene>
    <name evidence="2" type="ORF">D0466_17555</name>
</gene>
<comment type="caution">
    <text evidence="2">The sequence shown here is derived from an EMBL/GenBank/DDBJ whole genome shotgun (WGS) entry which is preliminary data.</text>
</comment>
<dbReference type="Proteomes" id="UP000262939">
    <property type="component" value="Unassembled WGS sequence"/>
</dbReference>
<keyword evidence="3" id="KW-1185">Reference proteome</keyword>
<keyword evidence="1" id="KW-0472">Membrane</keyword>
<evidence type="ECO:0000313" key="2">
    <source>
        <dbReference type="EMBL" id="RFU61607.1"/>
    </source>
</evidence>
<feature type="transmembrane region" description="Helical" evidence="1">
    <location>
        <begin position="91"/>
        <end position="110"/>
    </location>
</feature>
<keyword evidence="1" id="KW-1133">Transmembrane helix</keyword>
<proteinExistence type="predicted"/>
<protein>
    <submittedName>
        <fullName evidence="2">Uncharacterized protein</fullName>
    </submittedName>
</protein>
<dbReference type="EMBL" id="QVTD01000013">
    <property type="protein sequence ID" value="RFU61607.1"/>
    <property type="molecule type" value="Genomic_DNA"/>
</dbReference>
<feature type="transmembrane region" description="Helical" evidence="1">
    <location>
        <begin position="57"/>
        <end position="85"/>
    </location>
</feature>
<name>A0A372L8B6_9BACI</name>
<keyword evidence="1" id="KW-0812">Transmembrane</keyword>
<reference evidence="2 3" key="1">
    <citation type="submission" date="2018-08" db="EMBL/GenBank/DDBJ databases">
        <title>Bacillus chawlae sp. nov., Bacillus glennii sp. nov., and Bacillus saganii sp. nov. Isolated from the Vehicle Assembly Building at Kennedy Space Center where the Viking Spacecraft were Assembled.</title>
        <authorList>
            <person name="Seuylemezian A."/>
            <person name="Vaishampayan P."/>
        </authorList>
    </citation>
    <scope>NUCLEOTIDE SEQUENCE [LARGE SCALE GENOMIC DNA]</scope>
    <source>
        <strain evidence="2 3">V44-8</strain>
    </source>
</reference>
<accession>A0A372L8B6</accession>
<organism evidence="2 3">
    <name type="scientific">Peribacillus glennii</name>
    <dbReference type="NCBI Taxonomy" id="2303991"/>
    <lineage>
        <taxon>Bacteria</taxon>
        <taxon>Bacillati</taxon>
        <taxon>Bacillota</taxon>
        <taxon>Bacilli</taxon>
        <taxon>Bacillales</taxon>
        <taxon>Bacillaceae</taxon>
        <taxon>Peribacillus</taxon>
    </lineage>
</organism>
<sequence length="119" mass="13900">MTVKFKIVSPAYVKITASVKNEHDEKIRQGLEPDLFMPEKHSQGARTLQNQLKPRRLLCLFSFSFFRPFLVSLLLLLRLLTLLLFRMLKEFLLRLLLLLLLLLWLSSSLFRLSSLPSSL</sequence>
<evidence type="ECO:0000256" key="1">
    <source>
        <dbReference type="SAM" id="Phobius"/>
    </source>
</evidence>
<evidence type="ECO:0000313" key="3">
    <source>
        <dbReference type="Proteomes" id="UP000262939"/>
    </source>
</evidence>
<dbReference type="AlphaFoldDB" id="A0A372L8B6"/>